<sequence>MLGEKLMTLRKKFNYSQQELADMLNVSRQTISNWECGQGAPALDKAQELAAIYNVSLDDLVGNNVGIITNRNKSRDCHVLKRLVGKTVKMEFSSADLLLDAALDSGTNGKVRVLEVNDQWIRIEYVRTKEKSIFKKESVIKLVEISAVDGFEIIDEEVS</sequence>
<reference evidence="3 4" key="1">
    <citation type="journal article" date="2019" name="Anaerobe">
        <title>Detection of Robinsoniella peoriensis in multiple bone samples of a trauma patient.</title>
        <authorList>
            <person name="Schrottner P."/>
            <person name="Hartwich K."/>
            <person name="Bunk B."/>
            <person name="Schober I."/>
            <person name="Helbig S."/>
            <person name="Rudolph W.W."/>
            <person name="Gunzer F."/>
        </authorList>
    </citation>
    <scope>NUCLEOTIDE SEQUENCE [LARGE SCALE GENOMIC DNA]</scope>
    <source>
        <strain evidence="3 4">DSM 106044</strain>
    </source>
</reference>
<keyword evidence="4" id="KW-1185">Reference proteome</keyword>
<dbReference type="Gene3D" id="1.10.260.40">
    <property type="entry name" value="lambda repressor-like DNA-binding domains"/>
    <property type="match status" value="1"/>
</dbReference>
<accession>A0A4U8QLV0</accession>
<comment type="caution">
    <text evidence="3">The sequence shown here is derived from an EMBL/GenBank/DDBJ whole genome shotgun (WGS) entry which is preliminary data.</text>
</comment>
<dbReference type="Proteomes" id="UP000306509">
    <property type="component" value="Unassembled WGS sequence"/>
</dbReference>
<protein>
    <submittedName>
        <fullName evidence="3">HTH-type transcriptional regulator ImmR</fullName>
    </submittedName>
</protein>
<name>A0A4U8QLV0_9FIRM</name>
<dbReference type="SUPFAM" id="SSF47413">
    <property type="entry name" value="lambda repressor-like DNA-binding domains"/>
    <property type="match status" value="1"/>
</dbReference>
<evidence type="ECO:0000256" key="1">
    <source>
        <dbReference type="ARBA" id="ARBA00023125"/>
    </source>
</evidence>
<dbReference type="InterPro" id="IPR010982">
    <property type="entry name" value="Lambda_DNA-bd_dom_sf"/>
</dbReference>
<evidence type="ECO:0000313" key="3">
    <source>
        <dbReference type="EMBL" id="TLD01876.1"/>
    </source>
</evidence>
<dbReference type="GO" id="GO:0003677">
    <property type="term" value="F:DNA binding"/>
    <property type="evidence" value="ECO:0007669"/>
    <property type="project" value="UniProtKB-KW"/>
</dbReference>
<keyword evidence="1" id="KW-0238">DNA-binding</keyword>
<dbReference type="PANTHER" id="PTHR46558">
    <property type="entry name" value="TRACRIPTIONAL REGULATORY PROTEIN-RELATED-RELATED"/>
    <property type="match status" value="1"/>
</dbReference>
<gene>
    <name evidence="3" type="primary">immR_1</name>
    <name evidence="3" type="ORF">DSM106044_01246</name>
</gene>
<dbReference type="SMART" id="SM00530">
    <property type="entry name" value="HTH_XRE"/>
    <property type="match status" value="1"/>
</dbReference>
<proteinExistence type="predicted"/>
<dbReference type="RefSeq" id="WP_138002041.1">
    <property type="nucleotide sequence ID" value="NZ_CAUSDN010000004.1"/>
</dbReference>
<evidence type="ECO:0000259" key="2">
    <source>
        <dbReference type="PROSITE" id="PS50943"/>
    </source>
</evidence>
<dbReference type="PROSITE" id="PS50943">
    <property type="entry name" value="HTH_CROC1"/>
    <property type="match status" value="1"/>
</dbReference>
<evidence type="ECO:0000313" key="4">
    <source>
        <dbReference type="Proteomes" id="UP000306509"/>
    </source>
</evidence>
<dbReference type="AlphaFoldDB" id="A0A4U8QLV0"/>
<feature type="domain" description="HTH cro/C1-type" evidence="2">
    <location>
        <begin position="9"/>
        <end position="60"/>
    </location>
</feature>
<dbReference type="PANTHER" id="PTHR46558:SF13">
    <property type="entry name" value="HTH-TYPE TRANSCRIPTIONAL REGULATOR IMMR"/>
    <property type="match status" value="1"/>
</dbReference>
<dbReference type="Pfam" id="PF01381">
    <property type="entry name" value="HTH_3"/>
    <property type="match status" value="1"/>
</dbReference>
<dbReference type="CDD" id="cd00093">
    <property type="entry name" value="HTH_XRE"/>
    <property type="match status" value="1"/>
</dbReference>
<organism evidence="3 4">
    <name type="scientific">Robinsoniella peoriensis</name>
    <dbReference type="NCBI Taxonomy" id="180332"/>
    <lineage>
        <taxon>Bacteria</taxon>
        <taxon>Bacillati</taxon>
        <taxon>Bacillota</taxon>
        <taxon>Clostridia</taxon>
        <taxon>Lachnospirales</taxon>
        <taxon>Lachnospiraceae</taxon>
        <taxon>Robinsoniella</taxon>
    </lineage>
</organism>
<dbReference type="InterPro" id="IPR001387">
    <property type="entry name" value="Cro/C1-type_HTH"/>
</dbReference>
<dbReference type="EMBL" id="QGQD01000025">
    <property type="protein sequence ID" value="TLD01876.1"/>
    <property type="molecule type" value="Genomic_DNA"/>
</dbReference>